<gene>
    <name evidence="1" type="ORF">M972_112781</name>
</gene>
<proteinExistence type="predicted"/>
<dbReference type="AlphaFoldDB" id="A0AB36TJ64"/>
<reference evidence="1 2" key="1">
    <citation type="submission" date="2017-09" db="EMBL/GenBank/DDBJ databases">
        <title>Evaluation of Pacific Biosciences Sequencing Technology to Finishing C. thermocellum Genome Sequences.</title>
        <authorList>
            <person name="Brown S."/>
        </authorList>
    </citation>
    <scope>NUCLEOTIDE SEQUENCE [LARGE SCALE GENOMIC DNA]</scope>
    <source>
        <strain evidence="1 2">AD2</strain>
    </source>
</reference>
<evidence type="ECO:0000313" key="1">
    <source>
        <dbReference type="EMBL" id="PFH03962.1"/>
    </source>
</evidence>
<dbReference type="Proteomes" id="UP000223596">
    <property type="component" value="Unassembled WGS sequence"/>
</dbReference>
<dbReference type="EMBL" id="PDBW01000001">
    <property type="protein sequence ID" value="PFH03962.1"/>
    <property type="molecule type" value="Genomic_DNA"/>
</dbReference>
<evidence type="ECO:0008006" key="3">
    <source>
        <dbReference type="Google" id="ProtNLM"/>
    </source>
</evidence>
<protein>
    <recommendedName>
        <fullName evidence="3">Phage protein</fullName>
    </recommendedName>
</protein>
<sequence>MENRAINMQENWIKWNPSNIPEGEFIVTEFIQDKDGTKIVLDDGNSVVEILFDGITPIVRTSIEGIRMRTWGEVQQKYNDKYFFRNWFFYKVENSKLTKWAEEESCGFYVSEQLTHYCIVTCEEIIDVLSTFEPSIIIKSMKGTE</sequence>
<name>A0AB36TJ64_ACETH</name>
<accession>A0AB36TJ64</accession>
<organism evidence="1 2">
    <name type="scientific">Acetivibrio thermocellus AD2</name>
    <dbReference type="NCBI Taxonomy" id="1138384"/>
    <lineage>
        <taxon>Bacteria</taxon>
        <taxon>Bacillati</taxon>
        <taxon>Bacillota</taxon>
        <taxon>Clostridia</taxon>
        <taxon>Eubacteriales</taxon>
        <taxon>Oscillospiraceae</taxon>
        <taxon>Acetivibrio</taxon>
    </lineage>
</organism>
<comment type="caution">
    <text evidence="1">The sequence shown here is derived from an EMBL/GenBank/DDBJ whole genome shotgun (WGS) entry which is preliminary data.</text>
</comment>
<dbReference type="RefSeq" id="WP_003519484.1">
    <property type="nucleotide sequence ID" value="NZ_CP013828.1"/>
</dbReference>
<evidence type="ECO:0000313" key="2">
    <source>
        <dbReference type="Proteomes" id="UP000223596"/>
    </source>
</evidence>